<feature type="compositionally biased region" description="Low complexity" evidence="1">
    <location>
        <begin position="2396"/>
        <end position="2417"/>
    </location>
</feature>
<feature type="region of interest" description="Disordered" evidence="1">
    <location>
        <begin position="1251"/>
        <end position="1398"/>
    </location>
</feature>
<evidence type="ECO:0000256" key="1">
    <source>
        <dbReference type="SAM" id="MobiDB-lite"/>
    </source>
</evidence>
<feature type="region of interest" description="Disordered" evidence="1">
    <location>
        <begin position="1987"/>
        <end position="2028"/>
    </location>
</feature>
<feature type="compositionally biased region" description="Low complexity" evidence="1">
    <location>
        <begin position="2578"/>
        <end position="2597"/>
    </location>
</feature>
<feature type="compositionally biased region" description="Low complexity" evidence="1">
    <location>
        <begin position="14"/>
        <end position="34"/>
    </location>
</feature>
<feature type="region of interest" description="Disordered" evidence="1">
    <location>
        <begin position="1560"/>
        <end position="1598"/>
    </location>
</feature>
<proteinExistence type="predicted"/>
<feature type="compositionally biased region" description="Low complexity" evidence="1">
    <location>
        <begin position="2087"/>
        <end position="2100"/>
    </location>
</feature>
<feature type="compositionally biased region" description="Gly residues" evidence="1">
    <location>
        <begin position="811"/>
        <end position="823"/>
    </location>
</feature>
<feature type="compositionally biased region" description="Low complexity" evidence="1">
    <location>
        <begin position="2494"/>
        <end position="2522"/>
    </location>
</feature>
<feature type="region of interest" description="Disordered" evidence="1">
    <location>
        <begin position="2494"/>
        <end position="2532"/>
    </location>
</feature>
<feature type="compositionally biased region" description="Acidic residues" evidence="1">
    <location>
        <begin position="213"/>
        <end position="234"/>
    </location>
</feature>
<feature type="compositionally biased region" description="Low complexity" evidence="1">
    <location>
        <begin position="1771"/>
        <end position="1784"/>
    </location>
</feature>
<feature type="compositionally biased region" description="Basic and acidic residues" evidence="1">
    <location>
        <begin position="1"/>
        <end position="11"/>
    </location>
</feature>
<feature type="region of interest" description="Disordered" evidence="1">
    <location>
        <begin position="690"/>
        <end position="738"/>
    </location>
</feature>
<feature type="compositionally biased region" description="Low complexity" evidence="1">
    <location>
        <begin position="1351"/>
        <end position="1398"/>
    </location>
</feature>
<feature type="region of interest" description="Disordered" evidence="1">
    <location>
        <begin position="989"/>
        <end position="1100"/>
    </location>
</feature>
<feature type="region of interest" description="Disordered" evidence="1">
    <location>
        <begin position="1748"/>
        <end position="1786"/>
    </location>
</feature>
<feature type="compositionally biased region" description="Polar residues" evidence="1">
    <location>
        <begin position="1283"/>
        <end position="1296"/>
    </location>
</feature>
<feature type="region of interest" description="Disordered" evidence="1">
    <location>
        <begin position="2160"/>
        <end position="2304"/>
    </location>
</feature>
<dbReference type="EMBL" id="JAEHOC010000001">
    <property type="protein sequence ID" value="KAG2446054.1"/>
    <property type="molecule type" value="Genomic_DNA"/>
</dbReference>
<feature type="compositionally biased region" description="Low complexity" evidence="1">
    <location>
        <begin position="2000"/>
        <end position="2028"/>
    </location>
</feature>
<feature type="region of interest" description="Disordered" evidence="1">
    <location>
        <begin position="626"/>
        <end position="649"/>
    </location>
</feature>
<feature type="compositionally biased region" description="Polar residues" evidence="1">
    <location>
        <begin position="700"/>
        <end position="725"/>
    </location>
</feature>
<feature type="compositionally biased region" description="Gly residues" evidence="1">
    <location>
        <begin position="295"/>
        <end position="304"/>
    </location>
</feature>
<feature type="compositionally biased region" description="Acidic residues" evidence="1">
    <location>
        <begin position="1560"/>
        <end position="1587"/>
    </location>
</feature>
<dbReference type="Proteomes" id="UP000650467">
    <property type="component" value="Unassembled WGS sequence"/>
</dbReference>
<feature type="compositionally biased region" description="Low complexity" evidence="1">
    <location>
        <begin position="426"/>
        <end position="436"/>
    </location>
</feature>
<evidence type="ECO:0000313" key="2">
    <source>
        <dbReference type="EMBL" id="KAG2446054.1"/>
    </source>
</evidence>
<feature type="region of interest" description="Disordered" evidence="1">
    <location>
        <begin position="211"/>
        <end position="252"/>
    </location>
</feature>
<feature type="compositionally biased region" description="Low complexity" evidence="1">
    <location>
        <begin position="2293"/>
        <end position="2304"/>
    </location>
</feature>
<feature type="region of interest" description="Disordered" evidence="1">
    <location>
        <begin position="266"/>
        <end position="498"/>
    </location>
</feature>
<name>A0A835WEI2_CHLIN</name>
<feature type="compositionally biased region" description="Low complexity" evidence="1">
    <location>
        <begin position="282"/>
        <end position="294"/>
    </location>
</feature>
<reference evidence="2" key="1">
    <citation type="journal article" date="2020" name="bioRxiv">
        <title>Comparative genomics of Chlamydomonas.</title>
        <authorList>
            <person name="Craig R.J."/>
            <person name="Hasan A.R."/>
            <person name="Ness R.W."/>
            <person name="Keightley P.D."/>
        </authorList>
    </citation>
    <scope>NUCLEOTIDE SEQUENCE</scope>
    <source>
        <strain evidence="2">SAG 7.73</strain>
    </source>
</reference>
<feature type="compositionally biased region" description="Low complexity" evidence="1">
    <location>
        <begin position="824"/>
        <end position="836"/>
    </location>
</feature>
<feature type="compositionally biased region" description="Low complexity" evidence="1">
    <location>
        <begin position="1251"/>
        <end position="1270"/>
    </location>
</feature>
<keyword evidence="3" id="KW-1185">Reference proteome</keyword>
<feature type="compositionally biased region" description="Low complexity" evidence="1">
    <location>
        <begin position="1831"/>
        <end position="1850"/>
    </location>
</feature>
<feature type="region of interest" description="Disordered" evidence="1">
    <location>
        <begin position="779"/>
        <end position="853"/>
    </location>
</feature>
<feature type="compositionally biased region" description="Polar residues" evidence="1">
    <location>
        <begin position="2057"/>
        <end position="2073"/>
    </location>
</feature>
<feature type="compositionally biased region" description="Low complexity" evidence="1">
    <location>
        <begin position="790"/>
        <end position="801"/>
    </location>
</feature>
<feature type="compositionally biased region" description="Low complexity" evidence="1">
    <location>
        <begin position="1033"/>
        <end position="1050"/>
    </location>
</feature>
<feature type="region of interest" description="Disordered" evidence="1">
    <location>
        <begin position="2564"/>
        <end position="2597"/>
    </location>
</feature>
<evidence type="ECO:0000313" key="3">
    <source>
        <dbReference type="Proteomes" id="UP000650467"/>
    </source>
</evidence>
<feature type="region of interest" description="Disordered" evidence="1">
    <location>
        <begin position="2354"/>
        <end position="2461"/>
    </location>
</feature>
<feature type="region of interest" description="Disordered" evidence="1">
    <location>
        <begin position="1649"/>
        <end position="1687"/>
    </location>
</feature>
<feature type="region of interest" description="Disordered" evidence="1">
    <location>
        <begin position="1"/>
        <end position="43"/>
    </location>
</feature>
<feature type="region of interest" description="Disordered" evidence="1">
    <location>
        <begin position="2047"/>
        <end position="2100"/>
    </location>
</feature>
<feature type="region of interest" description="Disordered" evidence="1">
    <location>
        <begin position="1812"/>
        <end position="1890"/>
    </location>
</feature>
<feature type="compositionally biased region" description="Low complexity" evidence="1">
    <location>
        <begin position="1332"/>
        <end position="1343"/>
    </location>
</feature>
<gene>
    <name evidence="2" type="ORF">HXX76_000656</name>
</gene>
<feature type="region of interest" description="Disordered" evidence="1">
    <location>
        <begin position="2613"/>
        <end position="2632"/>
    </location>
</feature>
<organism evidence="2 3">
    <name type="scientific">Chlamydomonas incerta</name>
    <dbReference type="NCBI Taxonomy" id="51695"/>
    <lineage>
        <taxon>Eukaryota</taxon>
        <taxon>Viridiplantae</taxon>
        <taxon>Chlorophyta</taxon>
        <taxon>core chlorophytes</taxon>
        <taxon>Chlorophyceae</taxon>
        <taxon>CS clade</taxon>
        <taxon>Chlamydomonadales</taxon>
        <taxon>Chlamydomonadaceae</taxon>
        <taxon>Chlamydomonas</taxon>
    </lineage>
</organism>
<accession>A0A835WEI2</accession>
<comment type="caution">
    <text evidence="2">The sequence shown here is derived from an EMBL/GenBank/DDBJ whole genome shotgun (WGS) entry which is preliminary data.</text>
</comment>
<dbReference type="OrthoDB" id="552596at2759"/>
<protein>
    <submittedName>
        <fullName evidence="2">Uncharacterized protein</fullName>
    </submittedName>
</protein>
<feature type="compositionally biased region" description="Low complexity" evidence="1">
    <location>
        <begin position="386"/>
        <end position="409"/>
    </location>
</feature>
<sequence length="2691" mass="269037">MDPSIDSRNEEGVEASAASASATEAIETTAHAPASQPAWGSSSSTDAWLARFSQRVAKHHRENQGLSTGKWRPFVLREALEKAAAELPARTKLGDLVLGKVVALAKWKSRARKLAESHGYKMSTQRPHFQKLREVTARRGAVVGSALEHSGIDPHVDMVMQDSNVDLDKRLEDAAAKHKQTLTPMHVIHARVKFASKGVTRWEAGQQTVMVNAEEETEEETEEEEEGGEEEELEEAHGESQPDPQSRRPWSASDIGGIAEALWQAPPEDSGACSDSDDADRPAPLARSRRASSGSDGGADGVSHGGLWLPSHGGARSQPYDALYDGPYEQAPPQEHQHADAARFRRHRHGSSKQLLAGAADSSSPRQRDASTAAAAAAAGSTHLLGRCSRGGPRSAASSRRASQEGSASTESGGAEEPAETRLGADDSAGVDVAAGHSPRPGALGAPGGSDQEMSDQLGAPPSAATEMALTREVALGSSPVNLPSSGPRDCSSDVKVPPACGAQLDPEPGQAQEALEQRSLAAMATAPAQCCEAGVAGAPDQGHALLLVLPEGALDMDASQQVGREAMAASSELSGASRGWASSVGAASAETAGGMVPSPFGTPLPPDGCSALHPPQLRALGRSISGGTGPCTASSAMSPGGTGLSMPPPSKSNAFVSVAVLDSFPSRNQPVRMPVAAFNGLVGRGVAGVGGAQSPGGAQRSTSPGPASSTNNTGGLPTRTTLSGTLPAPYRPGGDNGSTAEAVVGHALAGGAFAGGVFGGVFGGSGVRGAMSTNGLLTMPMPPQPLSPSPRSGPRQSRTGMGVNVQDIRFGGGGGGGGGRGTAGAPAQGTAGPPGSRQQQQLHPTGAPRTSRRAFRASDGFAAMGGAMAASAAWAGTAVSAEMVAAQRLLPAEVWGATSGGGECAAELLSQQQAQQPQSPHAAAASAPDVPWLVQEGMCDGPACGAEEGHPAAAPLGSPSFSAGGPPVMRLVSYDSADHLPQLLLRASMPSKSKGPGSGTVPSLALPPRLSLTPRASEVGGRTSGPQPSGWPLSPSASPLSPALTSTAANFEPGPLPTDRTQQWQRMQAIAAGQGRSSGALSAGQGPASPSGAPVLAGTTSGKVLGRQQRRLAAGLMGAAAAAAAAATPEGGATAAAAAAAAGASRSAKSFVGMHAEDFDAPRRSSSMGMDYPPHASGELPTPHALASPRTSAYGVNPAAPGWVSGAGAAGNGGHISVRLSCGGASGELLPRLHVEPQLPPAALQLPQHQLQLPSPSSPRHAAHAPASPVGLRQAGCVASPRSPQLLSPHRSTQPPLHPQNHPHGQPSSPGLRLPACSGQQPHPPPAITCQHPPLQQPQQHQHQLRHQHSYPSRLSSSGLSGLCTGGSASSQNHAAAAGLSPPASVSGASPLSPSSSISTVSVTIAPRNYVYGTSCTLPALGVLDSPEALRKAAVDLPDKCKLSDTVFSKILLMMRWRRRAKAQAEARPFTMAARTPHLQRHRQLTARIAAVQDAGLMNTDTLVDMKMEDEATDLGERISAAEEYLERSFTSAADIQRRLRVAMRGVRLWRTGSAGALEQEDLANDTTDEAEEEDEGEGSDLDAAVEDVGNGEGARGAAEAAVAQRADSRLGHAVADLLEAVEDALLLEGGGGGGAELLLAEAGPRSLSMPAMRHPPQHSPPHSGSQTPARDLAGGGGGSNTGTEPAAADDIWALAHFTPATDAGGSPVSALAGRGAGNQRFLHSQLAGQQDVKLPSLRQLEPLPLGQQQHAEQQRRRAGLSAAGPPDPARSGATGGAAAAASPRPPAAVTESLLSLDDAAGVRLVAMAGGSSSMSSRSHGHIQSPATDASASMAREPAAARAHAAGSAGAAGGNAGCSITSPPPRHAAAGTSSGRGGGHLAPQQQQQLAPALPALVPREGAVAGDGGAVGSMGTRGAAAHGTTPAAGLAGQLRAVARGVTDSLSGGGGFTTGAEVEGADVATADAAPMAGPDAARQRMLNWTGHQQPQVGAPRSVWTAAASGAASPAPGGSRSQCSSPSPSAAAARSQASVTQLTFSWAAGLAPSASPATGGGQQTSRLPQQESCSSTCATTVPEGRGTGGSGAAGSSSAQQQQQQQQQLLLPALLSPTAHTSSTHAAGSVLRRHMSSINLDAAASPTGTMRNCGVLTLSASQSYGAQLDSEAQHRMGSPASNQRHRTGGRESPAAAPQATWHATSLALPGSGSNTPVAFEPVGSPSSCVAARDGDSSFGPHGQRRSSLMQLPSPLGGGGGPGLRSGRNSPLPCRSAALSLPSIGSTQSGTDEAPLREDGSSMPSPSSSRHYAARALADRAAQLLSSPPTAAGPRCLGEGGDSPVVAANHSKAMGMTMSAGAGAGAGALTERTGSTRSREGGATITRTRSVGPGAGGGRTWITPPAVVDDASDAAPPSVAGADGSFFRASHAGLGTPGSSPSPSPARMADRNSSSGGGEVPPPASAAGYGDSVRQQLLQAMRAAVAPAGAGAAGVTPGAVAAAGAGPAGAWRPPAEGRPAVCEGAPREPGAAGGAPVSGDPLPALWEVGAEPKPWQQWGLDDVDEVLAPATAPRVAGRQQQPKPPSTARAASMPPAAVSPAASRRRLQATVAQAVVATAAGKIASSSPATRASVPEAADGLPCTDQSAAAAPATRRAAAPQQALDALGALGLVRWGGGGDGGGGGDVSGHNPGAAKLLC</sequence>